<dbReference type="Proteomes" id="UP001500893">
    <property type="component" value="Unassembled WGS sequence"/>
</dbReference>
<dbReference type="Gene3D" id="1.10.1200.10">
    <property type="entry name" value="ACP-like"/>
    <property type="match status" value="1"/>
</dbReference>
<organism evidence="7 8">
    <name type="scientific">Streptomyces rameus</name>
    <dbReference type="NCBI Taxonomy" id="68261"/>
    <lineage>
        <taxon>Bacteria</taxon>
        <taxon>Bacillati</taxon>
        <taxon>Actinomycetota</taxon>
        <taxon>Actinomycetes</taxon>
        <taxon>Kitasatosporales</taxon>
        <taxon>Streptomycetaceae</taxon>
        <taxon>Streptomyces</taxon>
    </lineage>
</organism>
<protein>
    <submittedName>
        <fullName evidence="7">Fatty acyl-AMP ligase</fullName>
    </submittedName>
</protein>
<dbReference type="Pfam" id="PF00550">
    <property type="entry name" value="PP-binding"/>
    <property type="match status" value="1"/>
</dbReference>
<dbReference type="PROSITE" id="PS50075">
    <property type="entry name" value="CARRIER"/>
    <property type="match status" value="1"/>
</dbReference>
<dbReference type="InterPro" id="IPR040097">
    <property type="entry name" value="FAAL/FAAC"/>
</dbReference>
<dbReference type="CDD" id="cd05931">
    <property type="entry name" value="FAAL"/>
    <property type="match status" value="1"/>
</dbReference>
<evidence type="ECO:0000256" key="3">
    <source>
        <dbReference type="ARBA" id="ARBA00022553"/>
    </source>
</evidence>
<dbReference type="GO" id="GO:0016874">
    <property type="term" value="F:ligase activity"/>
    <property type="evidence" value="ECO:0007669"/>
    <property type="project" value="UniProtKB-KW"/>
</dbReference>
<dbReference type="Gene3D" id="3.40.50.12780">
    <property type="entry name" value="N-terminal domain of ligase-like"/>
    <property type="match status" value="1"/>
</dbReference>
<feature type="compositionally biased region" description="Low complexity" evidence="5">
    <location>
        <begin position="561"/>
        <end position="572"/>
    </location>
</feature>
<evidence type="ECO:0000256" key="2">
    <source>
        <dbReference type="ARBA" id="ARBA00022450"/>
    </source>
</evidence>
<proteinExistence type="inferred from homology"/>
<dbReference type="PANTHER" id="PTHR22754">
    <property type="entry name" value="DISCO-INTERACTING PROTEIN 2 DIP2 -RELATED"/>
    <property type="match status" value="1"/>
</dbReference>
<accession>A0ABP6MXD0</accession>
<dbReference type="RefSeq" id="WP_345048053.1">
    <property type="nucleotide sequence ID" value="NZ_BAAAVM010000015.1"/>
</dbReference>
<dbReference type="Gene3D" id="3.30.300.30">
    <property type="match status" value="1"/>
</dbReference>
<dbReference type="SMART" id="SM00823">
    <property type="entry name" value="PKS_PP"/>
    <property type="match status" value="1"/>
</dbReference>
<keyword evidence="2" id="KW-0596">Phosphopantetheine</keyword>
<gene>
    <name evidence="7" type="ORF">GCM10010521_14190</name>
</gene>
<dbReference type="EMBL" id="BAAAVM010000015">
    <property type="protein sequence ID" value="GAA3129083.1"/>
    <property type="molecule type" value="Genomic_DNA"/>
</dbReference>
<keyword evidence="4 7" id="KW-0436">Ligase</keyword>
<sequence length="666" mass="70415">MPAIPSPTPPTLVHILRDRAVGNPHGTAYVFLADGEDDVREISYRHLYTAAAEVAGTLRTAHEPGERALLLFPPGLDYITAFFGCLLAGVVAVPAYPPQDARGLGRLNAIVADAGASIALTTKDLLPLTRSALDAPLEWIATDATGTGVPRAGAPSASGAGADPVTARPGDLAFLQYTSGSTRLPRGVMLTHANLVHNLRAIYRSFAGTAHDVMVSWLPPYHDMGLIGAILEPLYGGFPGVLMSPLHFLQKPYRWLKAISVHRGTISPSPNFGYELCLRKIDDRQRASLDLSSWCAAVNGAEPVRVETVERFTERFTPVGFDPAAFRPSYGLAEATLLVTADPLGEGVRRFPVEGVSRIACGTARGDQSVVVVDTATLAPAAAGQVGEVWVSGPSVSQGYWGRPAESTALFGATLPDGRGPYLRTGDLGALDEKGALAVTGRLKDLLILRGRNVYPHDVEGAAERSHPALRPGCGAAFTVPVDGEERLVLVFEAADGADTEAVALATRQAVREDCDADLHELVLIPPRSIPKTSSGKIQRRATREAYLSGTLSRTGGWRPGGATAPGAQAAVPPRTPLESLIARIWAELLGQAEVGIHDDFFASGAQSLLLSQLAVRIEAELPVRVTAGDLFQASTVAKLAELLESRPLTVDDEQVTGLIARSDNG</sequence>
<evidence type="ECO:0000256" key="5">
    <source>
        <dbReference type="SAM" id="MobiDB-lite"/>
    </source>
</evidence>
<dbReference type="SUPFAM" id="SSF47336">
    <property type="entry name" value="ACP-like"/>
    <property type="match status" value="1"/>
</dbReference>
<dbReference type="InterPro" id="IPR020806">
    <property type="entry name" value="PKS_PP-bd"/>
</dbReference>
<feature type="domain" description="Carrier" evidence="6">
    <location>
        <begin position="573"/>
        <end position="648"/>
    </location>
</feature>
<evidence type="ECO:0000256" key="4">
    <source>
        <dbReference type="ARBA" id="ARBA00022598"/>
    </source>
</evidence>
<comment type="caution">
    <text evidence="7">The sequence shown here is derived from an EMBL/GenBank/DDBJ whole genome shotgun (WGS) entry which is preliminary data.</text>
</comment>
<keyword evidence="8" id="KW-1185">Reference proteome</keyword>
<dbReference type="Pfam" id="PF00501">
    <property type="entry name" value="AMP-binding"/>
    <property type="match status" value="1"/>
</dbReference>
<feature type="region of interest" description="Disordered" evidence="5">
    <location>
        <begin position="553"/>
        <end position="572"/>
    </location>
</feature>
<reference evidence="8" key="1">
    <citation type="journal article" date="2019" name="Int. J. Syst. Evol. Microbiol.">
        <title>The Global Catalogue of Microorganisms (GCM) 10K type strain sequencing project: providing services to taxonomists for standard genome sequencing and annotation.</title>
        <authorList>
            <consortium name="The Broad Institute Genomics Platform"/>
            <consortium name="The Broad Institute Genome Sequencing Center for Infectious Disease"/>
            <person name="Wu L."/>
            <person name="Ma J."/>
        </authorList>
    </citation>
    <scope>NUCLEOTIDE SEQUENCE [LARGE SCALE GENOMIC DNA]</scope>
    <source>
        <strain evidence="8">JCM 11574</strain>
    </source>
</reference>
<evidence type="ECO:0000259" key="6">
    <source>
        <dbReference type="PROSITE" id="PS50075"/>
    </source>
</evidence>
<evidence type="ECO:0000313" key="8">
    <source>
        <dbReference type="Proteomes" id="UP001500893"/>
    </source>
</evidence>
<evidence type="ECO:0000256" key="1">
    <source>
        <dbReference type="ARBA" id="ARBA00006432"/>
    </source>
</evidence>
<dbReference type="InterPro" id="IPR036736">
    <property type="entry name" value="ACP-like_sf"/>
</dbReference>
<name>A0ABP6MXD0_9ACTN</name>
<evidence type="ECO:0000313" key="7">
    <source>
        <dbReference type="EMBL" id="GAA3129083.1"/>
    </source>
</evidence>
<dbReference type="InterPro" id="IPR045851">
    <property type="entry name" value="AMP-bd_C_sf"/>
</dbReference>
<dbReference type="SUPFAM" id="SSF56801">
    <property type="entry name" value="Acetyl-CoA synthetase-like"/>
    <property type="match status" value="1"/>
</dbReference>
<comment type="similarity">
    <text evidence="1">Belongs to the ATP-dependent AMP-binding enzyme family.</text>
</comment>
<dbReference type="InterPro" id="IPR042099">
    <property type="entry name" value="ANL_N_sf"/>
</dbReference>
<keyword evidence="3" id="KW-0597">Phosphoprotein</keyword>
<dbReference type="PANTHER" id="PTHR22754:SF32">
    <property type="entry name" value="DISCO-INTERACTING PROTEIN 2"/>
    <property type="match status" value="1"/>
</dbReference>
<dbReference type="InterPro" id="IPR000873">
    <property type="entry name" value="AMP-dep_synth/lig_dom"/>
</dbReference>
<dbReference type="InterPro" id="IPR009081">
    <property type="entry name" value="PP-bd_ACP"/>
</dbReference>